<protein>
    <submittedName>
        <fullName evidence="13">Penicillin-binding protein 2</fullName>
    </submittedName>
</protein>
<accession>A0A0G0BA91</accession>
<dbReference type="InterPro" id="IPR001460">
    <property type="entry name" value="PCN-bd_Tpept"/>
</dbReference>
<sequence length="565" mass="62569">MRFHSRNKRIKGYITPDEIFLDSKNLPEFNTQQFEGRLEKAIPKKSIFFLGTFFLFCSLLFLYQLGNLQIIKGEAYFKKSENNTLMKQPIFADRGLIYDRNDVLLSWNTWDSADLDKFSSPVRTYISDSGFGLLLGYVSSPAKDSSGRYWQDSFIGKDGIEKSYNTNLTGKNGVRITETDVKGVIQSENIVTPPVAGENIKLSIDSRIQKKMYESISSMANNASFSGGAGVLMDIKTGEIIAITSYPEYNSNVLSKGEDKKTINNYFSDKRKVFLNRAVSGLYTPGSIVKPFLGYGALSLDVITPSKQIFSNGSISIPNPYFPEKKSVFKDHGSFGYVDMRKAIAISSDVYFYEIGGGFESQKGLGIINIDKYAKLFGLAEKTGIDVGNEKGGIVPTPEWKSKTFKGDAWRIGDTYNTAIGQYGFQVTPLSMTRAIAGIASMGIIPTPHIRLADEAFNSKVTTIPIDQDKMRVIHEGMRMAVTEGTATALNLSTVKVAAKSGTAQIGLGNTNTNSWIIGFFPYDNPKYSFAILMERGPKIASGNATRVMSEIIDYISIYIPEYLK</sequence>
<evidence type="ECO:0000256" key="8">
    <source>
        <dbReference type="ARBA" id="ARBA00023136"/>
    </source>
</evidence>
<dbReference type="PANTHER" id="PTHR30627">
    <property type="entry name" value="PEPTIDOGLYCAN D,D-TRANSPEPTIDASE"/>
    <property type="match status" value="1"/>
</dbReference>
<dbReference type="SUPFAM" id="SSF56601">
    <property type="entry name" value="beta-lactamase/transpeptidase-like"/>
    <property type="match status" value="1"/>
</dbReference>
<evidence type="ECO:0000256" key="9">
    <source>
        <dbReference type="ARBA" id="ARBA00023316"/>
    </source>
</evidence>
<dbReference type="SUPFAM" id="SSF56519">
    <property type="entry name" value="Penicillin binding protein dimerisation domain"/>
    <property type="match status" value="1"/>
</dbReference>
<dbReference type="GO" id="GO:0071555">
    <property type="term" value="P:cell wall organization"/>
    <property type="evidence" value="ECO:0007669"/>
    <property type="project" value="UniProtKB-KW"/>
</dbReference>
<evidence type="ECO:0000256" key="10">
    <source>
        <dbReference type="SAM" id="Phobius"/>
    </source>
</evidence>
<proteinExistence type="predicted"/>
<comment type="caution">
    <text evidence="13">The sequence shown here is derived from an EMBL/GenBank/DDBJ whole genome shotgun (WGS) entry which is preliminary data.</text>
</comment>
<keyword evidence="8 10" id="KW-0472">Membrane</keyword>
<dbReference type="Pfam" id="PF00905">
    <property type="entry name" value="Transpeptidase"/>
    <property type="match status" value="1"/>
</dbReference>
<feature type="transmembrane region" description="Helical" evidence="10">
    <location>
        <begin position="47"/>
        <end position="66"/>
    </location>
</feature>
<dbReference type="PANTHER" id="PTHR30627:SF2">
    <property type="entry name" value="PEPTIDOGLYCAN D,D-TRANSPEPTIDASE MRDA"/>
    <property type="match status" value="1"/>
</dbReference>
<evidence type="ECO:0000256" key="4">
    <source>
        <dbReference type="ARBA" id="ARBA00022692"/>
    </source>
</evidence>
<keyword evidence="3" id="KW-1003">Cell membrane</keyword>
<dbReference type="InterPro" id="IPR050515">
    <property type="entry name" value="Beta-lactam/transpept"/>
</dbReference>
<evidence type="ECO:0000256" key="2">
    <source>
        <dbReference type="ARBA" id="ARBA00004236"/>
    </source>
</evidence>
<dbReference type="GO" id="GO:0071972">
    <property type="term" value="F:peptidoglycan L,D-transpeptidase activity"/>
    <property type="evidence" value="ECO:0007669"/>
    <property type="project" value="TreeGrafter"/>
</dbReference>
<keyword evidence="5" id="KW-0133">Cell shape</keyword>
<organism evidence="13 14">
    <name type="scientific">Candidatus Nomurabacteria bacterium GW2011_GWE1_35_16</name>
    <dbReference type="NCBI Taxonomy" id="1618761"/>
    <lineage>
        <taxon>Bacteria</taxon>
        <taxon>Candidatus Nomuraibacteriota</taxon>
    </lineage>
</organism>
<dbReference type="InterPro" id="IPR005311">
    <property type="entry name" value="PBP_dimer"/>
</dbReference>
<dbReference type="Gene3D" id="3.40.710.10">
    <property type="entry name" value="DD-peptidase/beta-lactamase superfamily"/>
    <property type="match status" value="1"/>
</dbReference>
<evidence type="ECO:0000259" key="11">
    <source>
        <dbReference type="Pfam" id="PF00905"/>
    </source>
</evidence>
<evidence type="ECO:0000256" key="3">
    <source>
        <dbReference type="ARBA" id="ARBA00022475"/>
    </source>
</evidence>
<dbReference type="EMBL" id="LBPY01000010">
    <property type="protein sequence ID" value="KKP66259.1"/>
    <property type="molecule type" value="Genomic_DNA"/>
</dbReference>
<dbReference type="Pfam" id="PF03717">
    <property type="entry name" value="PBP_dimer"/>
    <property type="match status" value="1"/>
</dbReference>
<keyword evidence="9" id="KW-0961">Cell wall biogenesis/degradation</keyword>
<feature type="domain" description="Penicillin-binding protein transpeptidase" evidence="11">
    <location>
        <begin position="228"/>
        <end position="553"/>
    </location>
</feature>
<gene>
    <name evidence="13" type="ORF">UR64_C0010G0024</name>
</gene>
<dbReference type="GO" id="GO:0008360">
    <property type="term" value="P:regulation of cell shape"/>
    <property type="evidence" value="ECO:0007669"/>
    <property type="project" value="UniProtKB-KW"/>
</dbReference>
<evidence type="ECO:0000259" key="12">
    <source>
        <dbReference type="Pfam" id="PF03717"/>
    </source>
</evidence>
<dbReference type="Proteomes" id="UP000034952">
    <property type="component" value="Unassembled WGS sequence"/>
</dbReference>
<evidence type="ECO:0000256" key="1">
    <source>
        <dbReference type="ARBA" id="ARBA00004167"/>
    </source>
</evidence>
<evidence type="ECO:0000256" key="7">
    <source>
        <dbReference type="ARBA" id="ARBA00022989"/>
    </source>
</evidence>
<dbReference type="AlphaFoldDB" id="A0A0G0BA91"/>
<dbReference type="GO" id="GO:0009252">
    <property type="term" value="P:peptidoglycan biosynthetic process"/>
    <property type="evidence" value="ECO:0007669"/>
    <property type="project" value="UniProtKB-KW"/>
</dbReference>
<feature type="domain" description="Penicillin-binding protein dimerisation" evidence="12">
    <location>
        <begin position="120"/>
        <end position="188"/>
    </location>
</feature>
<keyword evidence="6" id="KW-0573">Peptidoglycan synthesis</keyword>
<reference evidence="13 14" key="1">
    <citation type="journal article" date="2015" name="Nature">
        <title>rRNA introns, odd ribosomes, and small enigmatic genomes across a large radiation of phyla.</title>
        <authorList>
            <person name="Brown C.T."/>
            <person name="Hug L.A."/>
            <person name="Thomas B.C."/>
            <person name="Sharon I."/>
            <person name="Castelle C.J."/>
            <person name="Singh A."/>
            <person name="Wilkins M.J."/>
            <person name="Williams K.H."/>
            <person name="Banfield J.F."/>
        </authorList>
    </citation>
    <scope>NUCLEOTIDE SEQUENCE [LARGE SCALE GENOMIC DNA]</scope>
</reference>
<evidence type="ECO:0000256" key="6">
    <source>
        <dbReference type="ARBA" id="ARBA00022984"/>
    </source>
</evidence>
<comment type="subcellular location">
    <subcellularLocation>
        <location evidence="2">Cell membrane</location>
    </subcellularLocation>
    <subcellularLocation>
        <location evidence="1">Membrane</location>
        <topology evidence="1">Single-pass membrane protein</topology>
    </subcellularLocation>
</comment>
<dbReference type="InterPro" id="IPR012338">
    <property type="entry name" value="Beta-lactam/transpept-like"/>
</dbReference>
<dbReference type="GO" id="GO:0005886">
    <property type="term" value="C:plasma membrane"/>
    <property type="evidence" value="ECO:0007669"/>
    <property type="project" value="UniProtKB-SubCell"/>
</dbReference>
<evidence type="ECO:0000256" key="5">
    <source>
        <dbReference type="ARBA" id="ARBA00022960"/>
    </source>
</evidence>
<dbReference type="GO" id="GO:0008658">
    <property type="term" value="F:penicillin binding"/>
    <property type="evidence" value="ECO:0007669"/>
    <property type="project" value="InterPro"/>
</dbReference>
<dbReference type="InterPro" id="IPR036138">
    <property type="entry name" value="PBP_dimer_sf"/>
</dbReference>
<evidence type="ECO:0000313" key="13">
    <source>
        <dbReference type="EMBL" id="KKP66259.1"/>
    </source>
</evidence>
<name>A0A0G0BA91_9BACT</name>
<keyword evidence="4 10" id="KW-0812">Transmembrane</keyword>
<keyword evidence="7 10" id="KW-1133">Transmembrane helix</keyword>
<dbReference type="Gene3D" id="3.90.1310.10">
    <property type="entry name" value="Penicillin-binding protein 2a (Domain 2)"/>
    <property type="match status" value="1"/>
</dbReference>
<evidence type="ECO:0000313" key="14">
    <source>
        <dbReference type="Proteomes" id="UP000034952"/>
    </source>
</evidence>